<evidence type="ECO:0000256" key="5">
    <source>
        <dbReference type="ARBA" id="ARBA00022490"/>
    </source>
</evidence>
<evidence type="ECO:0000256" key="1">
    <source>
        <dbReference type="ARBA" id="ARBA00001974"/>
    </source>
</evidence>
<dbReference type="EMBL" id="PGXC01000001">
    <property type="protein sequence ID" value="PKK92144.1"/>
    <property type="molecule type" value="Genomic_DNA"/>
</dbReference>
<keyword evidence="5 16" id="KW-0963">Cytoplasm</keyword>
<comment type="caution">
    <text evidence="19">The sequence shown here is derived from an EMBL/GenBank/DDBJ whole genome shotgun (WGS) entry which is preliminary data.</text>
</comment>
<dbReference type="SUPFAM" id="SSF56194">
    <property type="entry name" value="Uridine diphospho-N-Acetylenolpyruvylglucosamine reductase, MurB, C-terminal domain"/>
    <property type="match status" value="1"/>
</dbReference>
<keyword evidence="10 16" id="KW-0133">Cell shape</keyword>
<dbReference type="UniPathway" id="UPA00219"/>
<evidence type="ECO:0000256" key="11">
    <source>
        <dbReference type="ARBA" id="ARBA00022984"/>
    </source>
</evidence>
<dbReference type="Pfam" id="PF01565">
    <property type="entry name" value="FAD_binding_4"/>
    <property type="match status" value="1"/>
</dbReference>
<keyword evidence="11 16" id="KW-0573">Peptidoglycan synthesis</keyword>
<organism evidence="19 20">
    <name type="scientific">Candidatus Wallbacteria bacterium HGW-Wallbacteria-1</name>
    <dbReference type="NCBI Taxonomy" id="2013854"/>
    <lineage>
        <taxon>Bacteria</taxon>
        <taxon>Candidatus Walliibacteriota</taxon>
    </lineage>
</organism>
<evidence type="ECO:0000256" key="6">
    <source>
        <dbReference type="ARBA" id="ARBA00022618"/>
    </source>
</evidence>
<accession>A0A2N1PUX7</accession>
<dbReference type="GO" id="GO:0008762">
    <property type="term" value="F:UDP-N-acetylmuramate dehydrogenase activity"/>
    <property type="evidence" value="ECO:0007669"/>
    <property type="project" value="UniProtKB-UniRule"/>
</dbReference>
<comment type="pathway">
    <text evidence="4 16">Cell wall biogenesis; peptidoglycan biosynthesis.</text>
</comment>
<evidence type="ECO:0000259" key="18">
    <source>
        <dbReference type="PROSITE" id="PS51387"/>
    </source>
</evidence>
<evidence type="ECO:0000256" key="14">
    <source>
        <dbReference type="ARBA" id="ARBA00023316"/>
    </source>
</evidence>
<dbReference type="PROSITE" id="PS51387">
    <property type="entry name" value="FAD_PCMH"/>
    <property type="match status" value="1"/>
</dbReference>
<keyword evidence="6 16" id="KW-0132">Cell division</keyword>
<dbReference type="NCBIfam" id="TIGR00179">
    <property type="entry name" value="murB"/>
    <property type="match status" value="1"/>
</dbReference>
<feature type="active site" evidence="16">
    <location>
        <position position="296"/>
    </location>
</feature>
<dbReference type="PANTHER" id="PTHR21071:SF4">
    <property type="entry name" value="UDP-N-ACETYLENOLPYRUVOYLGLUCOSAMINE REDUCTASE"/>
    <property type="match status" value="1"/>
</dbReference>
<reference evidence="19 20" key="1">
    <citation type="journal article" date="2017" name="ISME J.">
        <title>Potential for microbial H2 and metal transformations associated with novel bacteria and archaea in deep terrestrial subsurface sediments.</title>
        <authorList>
            <person name="Hernsdorf A.W."/>
            <person name="Amano Y."/>
            <person name="Miyakawa K."/>
            <person name="Ise K."/>
            <person name="Suzuki Y."/>
            <person name="Anantharaman K."/>
            <person name="Probst A."/>
            <person name="Burstein D."/>
            <person name="Thomas B.C."/>
            <person name="Banfield J.F."/>
        </authorList>
    </citation>
    <scope>NUCLEOTIDE SEQUENCE [LARGE SCALE GENOMIC DNA]</scope>
    <source>
        <strain evidence="19">HGW-Wallbacteria-1</strain>
    </source>
</reference>
<evidence type="ECO:0000256" key="9">
    <source>
        <dbReference type="ARBA" id="ARBA00022857"/>
    </source>
</evidence>
<dbReference type="InterPro" id="IPR036318">
    <property type="entry name" value="FAD-bd_PCMH-like_sf"/>
</dbReference>
<keyword evidence="7 16" id="KW-0285">Flavoprotein</keyword>
<dbReference type="GO" id="GO:0005829">
    <property type="term" value="C:cytosol"/>
    <property type="evidence" value="ECO:0007669"/>
    <property type="project" value="TreeGrafter"/>
</dbReference>
<name>A0A2N1PUX7_9BACT</name>
<dbReference type="Gene3D" id="3.90.78.10">
    <property type="entry name" value="UDP-N-acetylenolpyruvoylglucosamine reductase, C-terminal domain"/>
    <property type="match status" value="1"/>
</dbReference>
<dbReference type="PANTHER" id="PTHR21071">
    <property type="entry name" value="UDP-N-ACETYLENOLPYRUVOYLGLUCOSAMINE REDUCTASE"/>
    <property type="match status" value="1"/>
</dbReference>
<dbReference type="Gene3D" id="3.30.465.10">
    <property type="match status" value="1"/>
</dbReference>
<sequence length="311" mass="33321">MRKLHKSLQALGANVELNIPMSERMHYRIGGNADILVTCEDVETLSATVRLLHASAVPWLAVGDGTNLLFTDQGFRGVVLTLGKGFSYISELNCNGSTLLRVGGATPKAEVVDYAARNGLEGLLFMTGIPGRMSGGAAMNAGTKYGSMSDAVSCIRTVAPDGTLQSFNRSGINREYRSSLVPENHVVYDMDLRVSPGDANTLMSEVRAILAQRGEKQPLHKPSCGSTFKNPEGHSAGRLIEASGLKGTRRGGAVISDKHANFILNEDGASAADVIELIETAKSIVMEKWNVPLYEEVIIIGPHGPVNQHKH</sequence>
<comment type="function">
    <text evidence="2 16">Cell wall formation.</text>
</comment>
<keyword evidence="9 16" id="KW-0521">NADP</keyword>
<dbReference type="HAMAP" id="MF_00037">
    <property type="entry name" value="MurB"/>
    <property type="match status" value="1"/>
</dbReference>
<feature type="active site" evidence="16">
    <location>
        <position position="177"/>
    </location>
</feature>
<dbReference type="InterPro" id="IPR016169">
    <property type="entry name" value="FAD-bd_PCMH_sub2"/>
</dbReference>
<comment type="catalytic activity">
    <reaction evidence="15 16">
        <text>UDP-N-acetyl-alpha-D-muramate + NADP(+) = UDP-N-acetyl-3-O-(1-carboxyvinyl)-alpha-D-glucosamine + NADPH + H(+)</text>
        <dbReference type="Rhea" id="RHEA:12248"/>
        <dbReference type="ChEBI" id="CHEBI:15378"/>
        <dbReference type="ChEBI" id="CHEBI:57783"/>
        <dbReference type="ChEBI" id="CHEBI:58349"/>
        <dbReference type="ChEBI" id="CHEBI:68483"/>
        <dbReference type="ChEBI" id="CHEBI:70757"/>
        <dbReference type="EC" id="1.3.1.98"/>
    </reaction>
</comment>
<protein>
    <recommendedName>
        <fullName evidence="16">UDP-N-acetylenolpyruvoylglucosamine reductase</fullName>
        <ecNumber evidence="16">1.3.1.98</ecNumber>
    </recommendedName>
    <alternativeName>
        <fullName evidence="16">UDP-N-acetylmuramate dehydrogenase</fullName>
    </alternativeName>
</protein>
<gene>
    <name evidence="16" type="primary">murB</name>
    <name evidence="19" type="ORF">CVV64_01620</name>
</gene>
<dbReference type="GO" id="GO:0009252">
    <property type="term" value="P:peptidoglycan biosynthetic process"/>
    <property type="evidence" value="ECO:0007669"/>
    <property type="project" value="UniProtKB-UniRule"/>
</dbReference>
<evidence type="ECO:0000256" key="16">
    <source>
        <dbReference type="HAMAP-Rule" id="MF_00037"/>
    </source>
</evidence>
<dbReference type="AlphaFoldDB" id="A0A2N1PUX7"/>
<feature type="active site" description="Proton donor" evidence="16">
    <location>
        <position position="226"/>
    </location>
</feature>
<dbReference type="Proteomes" id="UP000233256">
    <property type="component" value="Unassembled WGS sequence"/>
</dbReference>
<evidence type="ECO:0000256" key="2">
    <source>
        <dbReference type="ARBA" id="ARBA00003921"/>
    </source>
</evidence>
<comment type="subcellular location">
    <subcellularLocation>
        <location evidence="3 16">Cytoplasm</location>
    </subcellularLocation>
</comment>
<evidence type="ECO:0000313" key="20">
    <source>
        <dbReference type="Proteomes" id="UP000233256"/>
    </source>
</evidence>
<dbReference type="GO" id="GO:0051301">
    <property type="term" value="P:cell division"/>
    <property type="evidence" value="ECO:0007669"/>
    <property type="project" value="UniProtKB-KW"/>
</dbReference>
<dbReference type="InterPro" id="IPR003170">
    <property type="entry name" value="MurB"/>
</dbReference>
<evidence type="ECO:0000256" key="10">
    <source>
        <dbReference type="ARBA" id="ARBA00022960"/>
    </source>
</evidence>
<evidence type="ECO:0000256" key="8">
    <source>
        <dbReference type="ARBA" id="ARBA00022827"/>
    </source>
</evidence>
<comment type="cofactor">
    <cofactor evidence="1 16">
        <name>FAD</name>
        <dbReference type="ChEBI" id="CHEBI:57692"/>
    </cofactor>
</comment>
<keyword evidence="12 16" id="KW-0560">Oxidoreductase</keyword>
<dbReference type="SUPFAM" id="SSF56176">
    <property type="entry name" value="FAD-binding/transporter-associated domain-like"/>
    <property type="match status" value="1"/>
</dbReference>
<evidence type="ECO:0000313" key="19">
    <source>
        <dbReference type="EMBL" id="PKK92144.1"/>
    </source>
</evidence>
<dbReference type="InterPro" id="IPR016166">
    <property type="entry name" value="FAD-bd_PCMH"/>
</dbReference>
<dbReference type="Pfam" id="PF02873">
    <property type="entry name" value="MurB_C"/>
    <property type="match status" value="1"/>
</dbReference>
<dbReference type="NCBIfam" id="NF010480">
    <property type="entry name" value="PRK13905.1"/>
    <property type="match status" value="1"/>
</dbReference>
<dbReference type="GO" id="GO:0008360">
    <property type="term" value="P:regulation of cell shape"/>
    <property type="evidence" value="ECO:0007669"/>
    <property type="project" value="UniProtKB-KW"/>
</dbReference>
<evidence type="ECO:0000256" key="12">
    <source>
        <dbReference type="ARBA" id="ARBA00023002"/>
    </source>
</evidence>
<evidence type="ECO:0000256" key="4">
    <source>
        <dbReference type="ARBA" id="ARBA00004752"/>
    </source>
</evidence>
<dbReference type="GO" id="GO:0071949">
    <property type="term" value="F:FAD binding"/>
    <property type="evidence" value="ECO:0007669"/>
    <property type="project" value="InterPro"/>
</dbReference>
<dbReference type="InterPro" id="IPR036635">
    <property type="entry name" value="MurB_C_sf"/>
</dbReference>
<comment type="similarity">
    <text evidence="16">Belongs to the MurB family.</text>
</comment>
<feature type="region of interest" description="Disordered" evidence="17">
    <location>
        <begin position="216"/>
        <end position="235"/>
    </location>
</feature>
<keyword evidence="14 16" id="KW-0961">Cell wall biogenesis/degradation</keyword>
<evidence type="ECO:0000256" key="17">
    <source>
        <dbReference type="SAM" id="MobiDB-lite"/>
    </source>
</evidence>
<keyword evidence="13 16" id="KW-0131">Cell cycle</keyword>
<feature type="domain" description="FAD-binding PCMH-type" evidence="18">
    <location>
        <begin position="29"/>
        <end position="213"/>
    </location>
</feature>
<keyword evidence="8 16" id="KW-0274">FAD</keyword>
<dbReference type="GO" id="GO:0071555">
    <property type="term" value="P:cell wall organization"/>
    <property type="evidence" value="ECO:0007669"/>
    <property type="project" value="UniProtKB-KW"/>
</dbReference>
<evidence type="ECO:0000256" key="13">
    <source>
        <dbReference type="ARBA" id="ARBA00023306"/>
    </source>
</evidence>
<proteinExistence type="inferred from homology"/>
<dbReference type="Gene3D" id="3.30.43.10">
    <property type="entry name" value="Uridine Diphospho-n-acetylenolpyruvylglucosamine Reductase, domain 2"/>
    <property type="match status" value="1"/>
</dbReference>
<dbReference type="InterPro" id="IPR016167">
    <property type="entry name" value="FAD-bd_PCMH_sub1"/>
</dbReference>
<dbReference type="InterPro" id="IPR011601">
    <property type="entry name" value="MurB_C"/>
</dbReference>
<evidence type="ECO:0000256" key="15">
    <source>
        <dbReference type="ARBA" id="ARBA00048914"/>
    </source>
</evidence>
<dbReference type="EC" id="1.3.1.98" evidence="16"/>
<evidence type="ECO:0000256" key="3">
    <source>
        <dbReference type="ARBA" id="ARBA00004496"/>
    </source>
</evidence>
<dbReference type="InterPro" id="IPR006094">
    <property type="entry name" value="Oxid_FAD_bind_N"/>
</dbReference>
<evidence type="ECO:0000256" key="7">
    <source>
        <dbReference type="ARBA" id="ARBA00022630"/>
    </source>
</evidence>